<comment type="caution">
    <text evidence="2">The sequence shown here is derived from an EMBL/GenBank/DDBJ whole genome shotgun (WGS) entry which is preliminary data.</text>
</comment>
<keyword evidence="3" id="KW-1185">Reference proteome</keyword>
<feature type="region of interest" description="Disordered" evidence="1">
    <location>
        <begin position="563"/>
        <end position="630"/>
    </location>
</feature>
<feature type="compositionally biased region" description="Basic and acidic residues" evidence="1">
    <location>
        <begin position="609"/>
        <end position="625"/>
    </location>
</feature>
<feature type="region of interest" description="Disordered" evidence="1">
    <location>
        <begin position="392"/>
        <end position="416"/>
    </location>
</feature>
<dbReference type="Proteomes" id="UP000198406">
    <property type="component" value="Unassembled WGS sequence"/>
</dbReference>
<name>A0A1Z5KAT8_FISSO</name>
<accession>A0A1Z5KAT8</accession>
<organism evidence="2 3">
    <name type="scientific">Fistulifera solaris</name>
    <name type="common">Oleaginous diatom</name>
    <dbReference type="NCBI Taxonomy" id="1519565"/>
    <lineage>
        <taxon>Eukaryota</taxon>
        <taxon>Sar</taxon>
        <taxon>Stramenopiles</taxon>
        <taxon>Ochrophyta</taxon>
        <taxon>Bacillariophyta</taxon>
        <taxon>Bacillariophyceae</taxon>
        <taxon>Bacillariophycidae</taxon>
        <taxon>Naviculales</taxon>
        <taxon>Naviculaceae</taxon>
        <taxon>Fistulifera</taxon>
    </lineage>
</organism>
<evidence type="ECO:0000313" key="2">
    <source>
        <dbReference type="EMBL" id="GAX23316.1"/>
    </source>
</evidence>
<gene>
    <name evidence="2" type="ORF">FisN_27Lh090</name>
</gene>
<feature type="region of interest" description="Disordered" evidence="1">
    <location>
        <begin position="261"/>
        <end position="292"/>
    </location>
</feature>
<reference evidence="2 3" key="1">
    <citation type="journal article" date="2015" name="Plant Cell">
        <title>Oil accumulation by the oleaginous diatom Fistulifera solaris as revealed by the genome and transcriptome.</title>
        <authorList>
            <person name="Tanaka T."/>
            <person name="Maeda Y."/>
            <person name="Veluchamy A."/>
            <person name="Tanaka M."/>
            <person name="Abida H."/>
            <person name="Marechal E."/>
            <person name="Bowler C."/>
            <person name="Muto M."/>
            <person name="Sunaga Y."/>
            <person name="Tanaka M."/>
            <person name="Yoshino T."/>
            <person name="Taniguchi T."/>
            <person name="Fukuda Y."/>
            <person name="Nemoto M."/>
            <person name="Matsumoto M."/>
            <person name="Wong P.S."/>
            <person name="Aburatani S."/>
            <person name="Fujibuchi W."/>
        </authorList>
    </citation>
    <scope>NUCLEOTIDE SEQUENCE [LARGE SCALE GENOMIC DNA]</scope>
    <source>
        <strain evidence="2 3">JPCC DA0580</strain>
    </source>
</reference>
<feature type="compositionally biased region" description="Polar residues" evidence="1">
    <location>
        <begin position="397"/>
        <end position="407"/>
    </location>
</feature>
<evidence type="ECO:0000313" key="3">
    <source>
        <dbReference type="Proteomes" id="UP000198406"/>
    </source>
</evidence>
<proteinExistence type="predicted"/>
<protein>
    <submittedName>
        <fullName evidence="2">Uncharacterized protein</fullName>
    </submittedName>
</protein>
<dbReference type="EMBL" id="BDSP01000200">
    <property type="protein sequence ID" value="GAX23316.1"/>
    <property type="molecule type" value="Genomic_DNA"/>
</dbReference>
<dbReference type="AlphaFoldDB" id="A0A1Z5KAT8"/>
<evidence type="ECO:0000256" key="1">
    <source>
        <dbReference type="SAM" id="MobiDB-lite"/>
    </source>
</evidence>
<sequence length="882" mass="99034">MRSRLVTLKVQAIAGILVDTFHADENNVRVFVRVIHVSGNICAASSLSNPLKVSPTEKGSTVFQRQVAVWPCYDDPCVFEANDGERFQFQVCLNIPGRGNFPIGSGNWEVSTRGDCDVSIGCFLAPDKRRSIAYCIDSSGGAMLRIMANWEKDEIVQDNIPSEIYTKPRIAPKPFALNALKLQYDSHYVSVDDEGALATDFIIDPKELRGDIKFKPKSPFRQFFRRSNASDNKARVGDSVERFTMTGNGMQIEAASARVPFWSSPKPVKRTDPPRRPSPTKASAPYSFQPAPNDVSFQSVMRDEVGESPLGSKGVRNANNESPMHEIKVVKELFPPESNAFELKGRPFHEASDLQPILLHPGKGSVIPRQFSEDSESFADVYERPLIKRQLRPSPKSPQVTRMTPTQEWFGLSEKESYRRQSPTAVWDSISSRTPSPVETITLQATELSIVNPLQSVPRSSKQSKYTELQHRAIPVHSPSEMKHNMHRFRQEVNNSLKVLDTKSSAPPMQIYDYGKAAFGGSWPADHIKQSRSNQTYSSDTQQWRLEEMKHETGLDSRMCLSTTPSTPANEMPTLETRNKNTRSHHNCRDDEVSFTFSKGHESMSTTDNETRSASDVSGADKHTASEPPPDFLLCQGDGSYFCKLDEDAVLRRRRLWREKMCAVAQNSPHDIYEKPNLNFPSYDEAKHFASEPFNNSRMRHNDIYCQSTFQHLRSIKEDAPMQLCSVETVEHLRSSSARDDEKQMGLPPLSTLEGWSPNSLLGANAKTLGQSIVALVEPFVSCATVRPPDHPVAVPSKIPSTINGEEASVGELTATTYERHIDRLRRQSTMNLQETLRSGQQNALKFFGFHEDVPDNRDSLGRTCSVSTKKEDYFSEYKGLK</sequence>
<dbReference type="InParanoid" id="A0A1Z5KAT8"/>